<dbReference type="Proteomes" id="UP000800235">
    <property type="component" value="Unassembled WGS sequence"/>
</dbReference>
<name>A0A9P4NN06_9PEZI</name>
<evidence type="ECO:0000313" key="2">
    <source>
        <dbReference type="EMBL" id="KAF2428262.1"/>
    </source>
</evidence>
<reference evidence="2" key="1">
    <citation type="journal article" date="2020" name="Stud. Mycol.">
        <title>101 Dothideomycetes genomes: a test case for predicting lifestyles and emergence of pathogens.</title>
        <authorList>
            <person name="Haridas S."/>
            <person name="Albert R."/>
            <person name="Binder M."/>
            <person name="Bloem J."/>
            <person name="Labutti K."/>
            <person name="Salamov A."/>
            <person name="Andreopoulos B."/>
            <person name="Baker S."/>
            <person name="Barry K."/>
            <person name="Bills G."/>
            <person name="Bluhm B."/>
            <person name="Cannon C."/>
            <person name="Castanera R."/>
            <person name="Culley D."/>
            <person name="Daum C."/>
            <person name="Ezra D."/>
            <person name="Gonzalez J."/>
            <person name="Henrissat B."/>
            <person name="Kuo A."/>
            <person name="Liang C."/>
            <person name="Lipzen A."/>
            <person name="Lutzoni F."/>
            <person name="Magnuson J."/>
            <person name="Mondo S."/>
            <person name="Nolan M."/>
            <person name="Ohm R."/>
            <person name="Pangilinan J."/>
            <person name="Park H.-J."/>
            <person name="Ramirez L."/>
            <person name="Alfaro M."/>
            <person name="Sun H."/>
            <person name="Tritt A."/>
            <person name="Yoshinaga Y."/>
            <person name="Zwiers L.-H."/>
            <person name="Turgeon B."/>
            <person name="Goodwin S."/>
            <person name="Spatafora J."/>
            <person name="Crous P."/>
            <person name="Grigoriev I."/>
        </authorList>
    </citation>
    <scope>NUCLEOTIDE SEQUENCE</scope>
    <source>
        <strain evidence="2">CBS 130266</strain>
    </source>
</reference>
<protein>
    <submittedName>
        <fullName evidence="2">Uncharacterized protein</fullName>
    </submittedName>
</protein>
<keyword evidence="3" id="KW-1185">Reference proteome</keyword>
<accession>A0A9P4NN06</accession>
<gene>
    <name evidence="2" type="ORF">EJ08DRAFT_325235</name>
</gene>
<comment type="caution">
    <text evidence="2">The sequence shown here is derived from an EMBL/GenBank/DDBJ whole genome shotgun (WGS) entry which is preliminary data.</text>
</comment>
<evidence type="ECO:0000256" key="1">
    <source>
        <dbReference type="SAM" id="MobiDB-lite"/>
    </source>
</evidence>
<organism evidence="2 3">
    <name type="scientific">Tothia fuscella</name>
    <dbReference type="NCBI Taxonomy" id="1048955"/>
    <lineage>
        <taxon>Eukaryota</taxon>
        <taxon>Fungi</taxon>
        <taxon>Dikarya</taxon>
        <taxon>Ascomycota</taxon>
        <taxon>Pezizomycotina</taxon>
        <taxon>Dothideomycetes</taxon>
        <taxon>Pleosporomycetidae</taxon>
        <taxon>Venturiales</taxon>
        <taxon>Cylindrosympodiaceae</taxon>
        <taxon>Tothia</taxon>
    </lineage>
</organism>
<sequence>MLHRKISFTPSKLSCTWMAFRQLSNFREAKLRRRRWKEKPKKVKSKQGLDDYDNINISDKMRSRPHNSPKTAMIAPQKKILFRTILTSTYTNVPTFQKKVLCTITHSTPRKIENQPPIKQWPQHIYTNNRETCLQRQKPKERCLNSHFPEKGCTTRLWIDRVMKEC</sequence>
<dbReference type="EMBL" id="MU007055">
    <property type="protein sequence ID" value="KAF2428262.1"/>
    <property type="molecule type" value="Genomic_DNA"/>
</dbReference>
<proteinExistence type="predicted"/>
<evidence type="ECO:0000313" key="3">
    <source>
        <dbReference type="Proteomes" id="UP000800235"/>
    </source>
</evidence>
<feature type="region of interest" description="Disordered" evidence="1">
    <location>
        <begin position="37"/>
        <end position="71"/>
    </location>
</feature>
<dbReference type="AlphaFoldDB" id="A0A9P4NN06"/>